<evidence type="ECO:0000313" key="2">
    <source>
        <dbReference type="EMBL" id="MFB9052433.1"/>
    </source>
</evidence>
<organism evidence="2 3">
    <name type="scientific">Formosa undariae</name>
    <dbReference type="NCBI Taxonomy" id="1325436"/>
    <lineage>
        <taxon>Bacteria</taxon>
        <taxon>Pseudomonadati</taxon>
        <taxon>Bacteroidota</taxon>
        <taxon>Flavobacteriia</taxon>
        <taxon>Flavobacteriales</taxon>
        <taxon>Flavobacteriaceae</taxon>
        <taxon>Formosa</taxon>
    </lineage>
</organism>
<sequence length="526" mass="61324">MDKIKSKSSTIVFFAIWFIYIAFFSFIITVIREDGYLNFEPLFITSHVTTLFEGGELVKNFFLSYPLITNMLSYPFSIFSPEDAPFFASVFYMSLLATTVVTIVGQEKNNVIKGLLFLYFLFSPVTIYAATSGTSVYAFFALYFLIFYYLFNYIKKFTTYHITILSIILSLAVFLDYRILWLLLLLLLYAFVFSIYGVKGLRSANIIIKYIKITQHRSLRRKLRGRLVSMVFIIGFFPVTTLLLYLFINYLMGNDSFYFFDSLETKWNGNSFFSLLEPDTLVGLNNRTVNDFSFLDIVIFLMPIYLFELIIHYKKGLKIFILLLAPILLYTLVRDSITDYMSLSYYTILIACGLASIATTPYKFFKLKKLSYFFYACLFVVSIYGEYLYLKKSSFTSEQIYYKSVVEKEQNSVLLEYKKAGEFLASNTPENSVILSDRSILYPIIAYNSKNNYFISNSSDEFEKATYDPYNHCDYIIITNTKSPYHFLDKVDANLKNIKNNKFSIYSEWTDVVYYSNSFTIVKVVK</sequence>
<evidence type="ECO:0008006" key="4">
    <source>
        <dbReference type="Google" id="ProtNLM"/>
    </source>
</evidence>
<feature type="transmembrane region" description="Helical" evidence="1">
    <location>
        <begin position="111"/>
        <end position="129"/>
    </location>
</feature>
<feature type="transmembrane region" description="Helical" evidence="1">
    <location>
        <begin position="181"/>
        <end position="198"/>
    </location>
</feature>
<gene>
    <name evidence="2" type="ORF">ACFFVB_05015</name>
</gene>
<feature type="transmembrane region" description="Helical" evidence="1">
    <location>
        <begin position="292"/>
        <end position="310"/>
    </location>
</feature>
<protein>
    <recommendedName>
        <fullName evidence="4">Glycosyltransferase RgtA/B/C/D-like domain-containing protein</fullName>
    </recommendedName>
</protein>
<evidence type="ECO:0000313" key="3">
    <source>
        <dbReference type="Proteomes" id="UP001589605"/>
    </source>
</evidence>
<feature type="transmembrane region" description="Helical" evidence="1">
    <location>
        <begin position="158"/>
        <end position="175"/>
    </location>
</feature>
<keyword evidence="1" id="KW-1133">Transmembrane helix</keyword>
<proteinExistence type="predicted"/>
<feature type="transmembrane region" description="Helical" evidence="1">
    <location>
        <begin position="227"/>
        <end position="248"/>
    </location>
</feature>
<dbReference type="EMBL" id="JBHMEZ010000003">
    <property type="protein sequence ID" value="MFB9052433.1"/>
    <property type="molecule type" value="Genomic_DNA"/>
</dbReference>
<keyword evidence="3" id="KW-1185">Reference proteome</keyword>
<dbReference type="Proteomes" id="UP001589605">
    <property type="component" value="Unassembled WGS sequence"/>
</dbReference>
<accession>A0ABV5EZT3</accession>
<evidence type="ECO:0000256" key="1">
    <source>
        <dbReference type="SAM" id="Phobius"/>
    </source>
</evidence>
<keyword evidence="1" id="KW-0472">Membrane</keyword>
<feature type="transmembrane region" description="Helical" evidence="1">
    <location>
        <begin position="84"/>
        <end position="104"/>
    </location>
</feature>
<feature type="transmembrane region" description="Helical" evidence="1">
    <location>
        <begin position="135"/>
        <end position="151"/>
    </location>
</feature>
<keyword evidence="1" id="KW-0812">Transmembrane</keyword>
<dbReference type="RefSeq" id="WP_382381618.1">
    <property type="nucleotide sequence ID" value="NZ_JBHMEZ010000003.1"/>
</dbReference>
<name>A0ABV5EZT3_9FLAO</name>
<feature type="transmembrane region" description="Helical" evidence="1">
    <location>
        <begin position="12"/>
        <end position="31"/>
    </location>
</feature>
<feature type="transmembrane region" description="Helical" evidence="1">
    <location>
        <begin position="372"/>
        <end position="390"/>
    </location>
</feature>
<feature type="transmembrane region" description="Helical" evidence="1">
    <location>
        <begin position="317"/>
        <end position="333"/>
    </location>
</feature>
<feature type="transmembrane region" description="Helical" evidence="1">
    <location>
        <begin position="345"/>
        <end position="365"/>
    </location>
</feature>
<comment type="caution">
    <text evidence="2">The sequence shown here is derived from an EMBL/GenBank/DDBJ whole genome shotgun (WGS) entry which is preliminary data.</text>
</comment>
<reference evidence="2 3" key="1">
    <citation type="submission" date="2024-09" db="EMBL/GenBank/DDBJ databases">
        <authorList>
            <person name="Sun Q."/>
            <person name="Mori K."/>
        </authorList>
    </citation>
    <scope>NUCLEOTIDE SEQUENCE [LARGE SCALE GENOMIC DNA]</scope>
    <source>
        <strain evidence="2 3">CECT 8286</strain>
    </source>
</reference>